<accession>A0A840I3F1</accession>
<keyword evidence="2" id="KW-1185">Reference proteome</keyword>
<evidence type="ECO:0008006" key="3">
    <source>
        <dbReference type="Google" id="ProtNLM"/>
    </source>
</evidence>
<protein>
    <recommendedName>
        <fullName evidence="3">WGR domain-containing protein</fullName>
    </recommendedName>
</protein>
<gene>
    <name evidence="1" type="ORF">GGQ59_001248</name>
</gene>
<reference evidence="1 2" key="1">
    <citation type="submission" date="2020-08" db="EMBL/GenBank/DDBJ databases">
        <title>Genomic Encyclopedia of Type Strains, Phase IV (KMG-IV): sequencing the most valuable type-strain genomes for metagenomic binning, comparative biology and taxonomic classification.</title>
        <authorList>
            <person name="Goeker M."/>
        </authorList>
    </citation>
    <scope>NUCLEOTIDE SEQUENCE [LARGE SCALE GENOMIC DNA]</scope>
    <source>
        <strain evidence="1 2">DSM 102850</strain>
    </source>
</reference>
<comment type="caution">
    <text evidence="1">The sequence shown here is derived from an EMBL/GenBank/DDBJ whole genome shotgun (WGS) entry which is preliminary data.</text>
</comment>
<evidence type="ECO:0000313" key="1">
    <source>
        <dbReference type="EMBL" id="MBB4658734.1"/>
    </source>
</evidence>
<name>A0A840I3F1_9PROT</name>
<dbReference type="EMBL" id="JACHOB010000002">
    <property type="protein sequence ID" value="MBB4658734.1"/>
    <property type="molecule type" value="Genomic_DNA"/>
</dbReference>
<proteinExistence type="predicted"/>
<dbReference type="Proteomes" id="UP000563524">
    <property type="component" value="Unassembled WGS sequence"/>
</dbReference>
<evidence type="ECO:0000313" key="2">
    <source>
        <dbReference type="Proteomes" id="UP000563524"/>
    </source>
</evidence>
<dbReference type="RefSeq" id="WP_183816916.1">
    <property type="nucleotide sequence ID" value="NZ_JACHOB010000002.1"/>
</dbReference>
<organism evidence="1 2">
    <name type="scientific">Parvularcula dongshanensis</name>
    <dbReference type="NCBI Taxonomy" id="1173995"/>
    <lineage>
        <taxon>Bacteria</taxon>
        <taxon>Pseudomonadati</taxon>
        <taxon>Pseudomonadota</taxon>
        <taxon>Alphaproteobacteria</taxon>
        <taxon>Parvularculales</taxon>
        <taxon>Parvularculaceae</taxon>
        <taxon>Parvularcula</taxon>
    </lineage>
</organism>
<dbReference type="AlphaFoldDB" id="A0A840I3F1"/>
<sequence length="236" mass="26574">MTADERQILLGIVERASQELSVEVPEVIAEVGPVYVRSTAATDVTPMLSFKPHPSMMPVRPEEIWMHDRGDGVRKETLFKLYNRRSEVIFYREGWFSDDLTIVEHWGTCGSRGEARSHTHTDKSNARKTYDRLKKVAYEAGFRAIPLSEHAKLVVEYPVAETKAETDLERRHALEDLLDELTGWLGLGHVDGSSIGSGTMEVLSYVVDFQTAKAAIVEALSETAFLDFNRIYRAAT</sequence>